<evidence type="ECO:0000256" key="3">
    <source>
        <dbReference type="ARBA" id="ARBA00023163"/>
    </source>
</evidence>
<dbReference type="SUPFAM" id="SSF47413">
    <property type="entry name" value="lambda repressor-like DNA-binding domains"/>
    <property type="match status" value="1"/>
</dbReference>
<dbReference type="Proteomes" id="UP000550508">
    <property type="component" value="Unassembled WGS sequence"/>
</dbReference>
<comment type="caution">
    <text evidence="5">The sequence shown here is derived from an EMBL/GenBank/DDBJ whole genome shotgun (WGS) entry which is preliminary data.</text>
</comment>
<protein>
    <submittedName>
        <fullName evidence="5">LacI family DNA-binding transcriptional regulator</fullName>
    </submittedName>
</protein>
<dbReference type="SUPFAM" id="SSF53822">
    <property type="entry name" value="Periplasmic binding protein-like I"/>
    <property type="match status" value="1"/>
</dbReference>
<dbReference type="InterPro" id="IPR000843">
    <property type="entry name" value="HTH_LacI"/>
</dbReference>
<dbReference type="PANTHER" id="PTHR30146:SF109">
    <property type="entry name" value="HTH-TYPE TRANSCRIPTIONAL REGULATOR GALS"/>
    <property type="match status" value="1"/>
</dbReference>
<evidence type="ECO:0000256" key="1">
    <source>
        <dbReference type="ARBA" id="ARBA00023015"/>
    </source>
</evidence>
<evidence type="ECO:0000313" key="6">
    <source>
        <dbReference type="Proteomes" id="UP000550508"/>
    </source>
</evidence>
<keyword evidence="6" id="KW-1185">Reference proteome</keyword>
<dbReference type="GO" id="GO:0003700">
    <property type="term" value="F:DNA-binding transcription factor activity"/>
    <property type="evidence" value="ECO:0007669"/>
    <property type="project" value="TreeGrafter"/>
</dbReference>
<accession>A0A849VK75</accession>
<keyword evidence="1" id="KW-0805">Transcription regulation</keyword>
<dbReference type="AlphaFoldDB" id="A0A849VK75"/>
<dbReference type="EMBL" id="JABUMX010000001">
    <property type="protein sequence ID" value="NTS30615.1"/>
    <property type="molecule type" value="Genomic_DNA"/>
</dbReference>
<dbReference type="Gene3D" id="3.40.50.2300">
    <property type="match status" value="2"/>
</dbReference>
<proteinExistence type="predicted"/>
<dbReference type="CDD" id="cd01392">
    <property type="entry name" value="HTH_LacI"/>
    <property type="match status" value="1"/>
</dbReference>
<evidence type="ECO:0000256" key="2">
    <source>
        <dbReference type="ARBA" id="ARBA00023125"/>
    </source>
</evidence>
<organism evidence="5 6">
    <name type="scientific">Phyllobacterium pellucidum</name>
    <dbReference type="NCBI Taxonomy" id="2740464"/>
    <lineage>
        <taxon>Bacteria</taxon>
        <taxon>Pseudomonadati</taxon>
        <taxon>Pseudomonadota</taxon>
        <taxon>Alphaproteobacteria</taxon>
        <taxon>Hyphomicrobiales</taxon>
        <taxon>Phyllobacteriaceae</taxon>
        <taxon>Phyllobacterium</taxon>
    </lineage>
</organism>
<gene>
    <name evidence="5" type="ORF">HQ945_05055</name>
</gene>
<dbReference type="PROSITE" id="PS50932">
    <property type="entry name" value="HTH_LACI_2"/>
    <property type="match status" value="1"/>
</dbReference>
<dbReference type="CDD" id="cd06267">
    <property type="entry name" value="PBP1_LacI_sugar_binding-like"/>
    <property type="match status" value="1"/>
</dbReference>
<sequence>MSAPDAPDRTKHKTHAKVVNIKDVAARANVSVGTVSRVLANNETVGTALREKVTEAIRELNFRPSGVARGLRRSRTDMIGLVIPDITNPFFAELAKHVEAIASRSGFSVLLSITNEDPRIELNQIESLLKSYPTGLIVVPTQFGASEGWKSNVATVAVDRRFAGYPLISVDHAAGAGLAARHLLALGHRRIAYIAGPPEAPVSRERRNGFVDALAAEGVTPEILEGYFDYASGETLGRMLLDRAPGERPTAIATASDQQAIGLMRAANDLDLKVPQDISVVGFDDIPLAELITPRLTTIRQPVEQIAARAVALTTGTSPLPIDDELLEASLVVRNSTAARD</sequence>
<dbReference type="InterPro" id="IPR046335">
    <property type="entry name" value="LacI/GalR-like_sensor"/>
</dbReference>
<reference evidence="5 6" key="1">
    <citation type="submission" date="2020-05" db="EMBL/GenBank/DDBJ databases">
        <authorList>
            <person name="Kim M.K."/>
        </authorList>
    </citation>
    <scope>NUCLEOTIDE SEQUENCE [LARGE SCALE GENOMIC DNA]</scope>
    <source>
        <strain evidence="5 6">BT25</strain>
    </source>
</reference>
<name>A0A849VK75_9HYPH</name>
<evidence type="ECO:0000313" key="5">
    <source>
        <dbReference type="EMBL" id="NTS30615.1"/>
    </source>
</evidence>
<keyword evidence="2 5" id="KW-0238">DNA-binding</keyword>
<evidence type="ECO:0000259" key="4">
    <source>
        <dbReference type="PROSITE" id="PS50932"/>
    </source>
</evidence>
<feature type="domain" description="HTH lacI-type" evidence="4">
    <location>
        <begin position="19"/>
        <end position="73"/>
    </location>
</feature>
<dbReference type="PANTHER" id="PTHR30146">
    <property type="entry name" value="LACI-RELATED TRANSCRIPTIONAL REPRESSOR"/>
    <property type="match status" value="1"/>
</dbReference>
<dbReference type="Pfam" id="PF13377">
    <property type="entry name" value="Peripla_BP_3"/>
    <property type="match status" value="1"/>
</dbReference>
<dbReference type="Pfam" id="PF00356">
    <property type="entry name" value="LacI"/>
    <property type="match status" value="1"/>
</dbReference>
<dbReference type="GO" id="GO:0000976">
    <property type="term" value="F:transcription cis-regulatory region binding"/>
    <property type="evidence" value="ECO:0007669"/>
    <property type="project" value="TreeGrafter"/>
</dbReference>
<dbReference type="InterPro" id="IPR010982">
    <property type="entry name" value="Lambda_DNA-bd_dom_sf"/>
</dbReference>
<dbReference type="InterPro" id="IPR028082">
    <property type="entry name" value="Peripla_BP_I"/>
</dbReference>
<dbReference type="RefSeq" id="WP_113279781.1">
    <property type="nucleotide sequence ID" value="NZ_JABUMX010000001.1"/>
</dbReference>
<dbReference type="PROSITE" id="PS00356">
    <property type="entry name" value="HTH_LACI_1"/>
    <property type="match status" value="1"/>
</dbReference>
<dbReference type="Gene3D" id="1.10.260.40">
    <property type="entry name" value="lambda repressor-like DNA-binding domains"/>
    <property type="match status" value="1"/>
</dbReference>
<dbReference type="SMART" id="SM00354">
    <property type="entry name" value="HTH_LACI"/>
    <property type="match status" value="1"/>
</dbReference>
<keyword evidence="3" id="KW-0804">Transcription</keyword>